<feature type="domain" description="Flagellar basal body rod protein N-terminal" evidence="6">
    <location>
        <begin position="3"/>
        <end position="33"/>
    </location>
</feature>
<evidence type="ECO:0000259" key="9">
    <source>
        <dbReference type="Pfam" id="PF22692"/>
    </source>
</evidence>
<comment type="similarity">
    <text evidence="2 5">Belongs to the flagella basal body rod proteins family.</text>
</comment>
<evidence type="ECO:0000256" key="1">
    <source>
        <dbReference type="ARBA" id="ARBA00004117"/>
    </source>
</evidence>
<feature type="domain" description="Flagellar basal-body/hook protein C-terminal" evidence="7">
    <location>
        <begin position="386"/>
        <end position="431"/>
    </location>
</feature>
<evidence type="ECO:0000256" key="5">
    <source>
        <dbReference type="RuleBase" id="RU362116"/>
    </source>
</evidence>
<keyword evidence="4 5" id="KW-0975">Bacterial flagellum</keyword>
<dbReference type="Proteomes" id="UP000244052">
    <property type="component" value="Unassembled WGS sequence"/>
</dbReference>
<dbReference type="Gene3D" id="2.60.98.20">
    <property type="entry name" value="Flagellar hook protein FlgE"/>
    <property type="match status" value="1"/>
</dbReference>
<comment type="subcellular location">
    <subcellularLocation>
        <location evidence="1 5">Bacterial flagellum basal body</location>
    </subcellularLocation>
</comment>
<accession>A0A2T5PIT5</accession>
<proteinExistence type="inferred from homology"/>
<dbReference type="InterPro" id="IPR001444">
    <property type="entry name" value="Flag_bb_rod_N"/>
</dbReference>
<protein>
    <recommendedName>
        <fullName evidence="3 5">Flagellar hook protein FlgE</fullName>
    </recommendedName>
</protein>
<evidence type="ECO:0000313" key="10">
    <source>
        <dbReference type="EMBL" id="PTU77638.1"/>
    </source>
</evidence>
<dbReference type="Pfam" id="PF06429">
    <property type="entry name" value="Flg_bbr_C"/>
    <property type="match status" value="1"/>
</dbReference>
<dbReference type="Pfam" id="PF07559">
    <property type="entry name" value="FlgE_D2"/>
    <property type="match status" value="1"/>
</dbReference>
<name>A0A2T5PIT5_ECTOL</name>
<evidence type="ECO:0000256" key="3">
    <source>
        <dbReference type="ARBA" id="ARBA00019015"/>
    </source>
</evidence>
<evidence type="ECO:0000313" key="11">
    <source>
        <dbReference type="Proteomes" id="UP000244052"/>
    </source>
</evidence>
<organism evidence="10 11">
    <name type="scientific">Ectopseudomonas oleovorans</name>
    <name type="common">Pseudomonas oleovorans</name>
    <dbReference type="NCBI Taxonomy" id="301"/>
    <lineage>
        <taxon>Bacteria</taxon>
        <taxon>Pseudomonadati</taxon>
        <taxon>Pseudomonadota</taxon>
        <taxon>Gammaproteobacteria</taxon>
        <taxon>Pseudomonadales</taxon>
        <taxon>Pseudomonadaceae</taxon>
        <taxon>Ectopseudomonas</taxon>
    </lineage>
</organism>
<feature type="domain" description="Flagellar hook protein FlgE D2" evidence="8">
    <location>
        <begin position="163"/>
        <end position="313"/>
    </location>
</feature>
<evidence type="ECO:0000259" key="7">
    <source>
        <dbReference type="Pfam" id="PF06429"/>
    </source>
</evidence>
<dbReference type="GO" id="GO:0009424">
    <property type="term" value="C:bacterial-type flagellum hook"/>
    <property type="evidence" value="ECO:0007669"/>
    <property type="project" value="TreeGrafter"/>
</dbReference>
<dbReference type="InterPro" id="IPR011491">
    <property type="entry name" value="FlgE_D2"/>
</dbReference>
<dbReference type="InterPro" id="IPR037925">
    <property type="entry name" value="FlgE/F/G-like"/>
</dbReference>
<evidence type="ECO:0000259" key="6">
    <source>
        <dbReference type="Pfam" id="PF00460"/>
    </source>
</evidence>
<evidence type="ECO:0000256" key="2">
    <source>
        <dbReference type="ARBA" id="ARBA00009677"/>
    </source>
</evidence>
<keyword evidence="10" id="KW-0966">Cell projection</keyword>
<dbReference type="Pfam" id="PF00460">
    <property type="entry name" value="Flg_bb_rod"/>
    <property type="match status" value="1"/>
</dbReference>
<keyword evidence="11" id="KW-1185">Reference proteome</keyword>
<dbReference type="GO" id="GO:0005829">
    <property type="term" value="C:cytosol"/>
    <property type="evidence" value="ECO:0007669"/>
    <property type="project" value="TreeGrafter"/>
</dbReference>
<dbReference type="InterPro" id="IPR019776">
    <property type="entry name" value="Flagellar_basal_body_rod_CS"/>
</dbReference>
<dbReference type="SUPFAM" id="SSF117143">
    <property type="entry name" value="Flagellar hook protein flgE"/>
    <property type="match status" value="1"/>
</dbReference>
<dbReference type="InterPro" id="IPR010930">
    <property type="entry name" value="Flg_bb/hook_C_dom"/>
</dbReference>
<dbReference type="Pfam" id="PF22692">
    <property type="entry name" value="LlgE_F_G_D1"/>
    <property type="match status" value="1"/>
</dbReference>
<gene>
    <name evidence="10" type="ORF">DBO86_18635</name>
</gene>
<reference evidence="10 11" key="1">
    <citation type="submission" date="2018-04" db="EMBL/GenBank/DDBJ databases">
        <title>Pseudomonas sp. nov., isolated from mangrove soil.</title>
        <authorList>
            <person name="Chen C."/>
        </authorList>
    </citation>
    <scope>NUCLEOTIDE SEQUENCE [LARGE SCALE GENOMIC DNA]</scope>
    <source>
        <strain evidence="10 11">JCM 14246</strain>
    </source>
</reference>
<comment type="caution">
    <text evidence="10">The sequence shown here is derived from an EMBL/GenBank/DDBJ whole genome shotgun (WGS) entry which is preliminary data.</text>
</comment>
<keyword evidence="10" id="KW-0282">Flagellum</keyword>
<dbReference type="RefSeq" id="WP_108234488.1">
    <property type="nucleotide sequence ID" value="NZ_QASO01000112.1"/>
</dbReference>
<dbReference type="GO" id="GO:0009425">
    <property type="term" value="C:bacterial-type flagellum basal body"/>
    <property type="evidence" value="ECO:0007669"/>
    <property type="project" value="UniProtKB-SubCell"/>
</dbReference>
<feature type="domain" description="Flagellar hook protein FlgE/F/G-like D1" evidence="9">
    <location>
        <begin position="82"/>
        <end position="148"/>
    </location>
</feature>
<comment type="function">
    <text evidence="5">A flexible structure which links the flagellar filament to the drive apparatus in the basal body.</text>
</comment>
<dbReference type="PANTHER" id="PTHR30435">
    <property type="entry name" value="FLAGELLAR PROTEIN"/>
    <property type="match status" value="1"/>
</dbReference>
<evidence type="ECO:0000256" key="4">
    <source>
        <dbReference type="ARBA" id="ARBA00023143"/>
    </source>
</evidence>
<evidence type="ECO:0000259" key="8">
    <source>
        <dbReference type="Pfam" id="PF07559"/>
    </source>
</evidence>
<dbReference type="EMBL" id="QASO01000112">
    <property type="protein sequence ID" value="PTU77638.1"/>
    <property type="molecule type" value="Genomic_DNA"/>
</dbReference>
<dbReference type="InterPro" id="IPR053967">
    <property type="entry name" value="LlgE_F_G-like_D1"/>
</dbReference>
<keyword evidence="10" id="KW-0969">Cilium</keyword>
<dbReference type="PROSITE" id="PS00588">
    <property type="entry name" value="FLAGELLA_BB_ROD"/>
    <property type="match status" value="1"/>
</dbReference>
<dbReference type="PANTHER" id="PTHR30435:SF1">
    <property type="entry name" value="FLAGELLAR HOOK PROTEIN FLGE"/>
    <property type="match status" value="1"/>
</dbReference>
<dbReference type="GO" id="GO:0071978">
    <property type="term" value="P:bacterial-type flagellum-dependent swarming motility"/>
    <property type="evidence" value="ECO:0007669"/>
    <property type="project" value="TreeGrafter"/>
</dbReference>
<dbReference type="NCBIfam" id="TIGR03506">
    <property type="entry name" value="FlgEFG_subfam"/>
    <property type="match status" value="1"/>
</dbReference>
<dbReference type="InterPro" id="IPR037058">
    <property type="entry name" value="Falgellar_hook_FlgE_sf"/>
</dbReference>
<dbReference type="AlphaFoldDB" id="A0A2T5PIT5"/>
<sequence>MSFNVALSGLNAASTDLNVTGNNIANVATTGFKSSRAEFADVYLNSMLGAGQRTAGSGVTSSVSQQMTGGNITSTSRGLDLAIDGGGYFIVNNGGDTYYTRAGGFYTDKDGLVVNSAGDVLQGYSETDASGNIIPGQLRNLQVDSEGQPAQATGTVTGAYTLNSSAAVIDGAAHPFDPADSASYNWSTSSDIYDSLGNTHSLMQYFVKDDNNQWTIYTLINGRNPADPTLTTPEDTPLEFNSTGALIDPSPATVDIGDWVPAVEVNGVWQANGAEGSGASAGVPGTLSLNIAGTRQTNSTFGVNSSGISQDGYAAGQLSGLSVDDSGKLFATYTNGQSKVIGQVVLASFANEQGLESISGTKWKETFASGEPAAGVPGAGLLGGIRSGALEDSNVDLTAQLVNLIVAQRNYQANAKTIETESAISQTIINMR</sequence>
<dbReference type="NCBIfam" id="NF004238">
    <property type="entry name" value="PRK05682.1-1"/>
    <property type="match status" value="1"/>
</dbReference>
<dbReference type="InterPro" id="IPR020013">
    <property type="entry name" value="Flagellar_FlgE/F/G"/>
</dbReference>